<name>A0A7W7ZGH1_9BACT</name>
<evidence type="ECO:0000256" key="5">
    <source>
        <dbReference type="ARBA" id="ARBA00023136"/>
    </source>
</evidence>
<feature type="transmembrane region" description="Helical" evidence="8">
    <location>
        <begin position="126"/>
        <end position="150"/>
    </location>
</feature>
<keyword evidence="6" id="KW-0479">Metal-binding</keyword>
<evidence type="ECO:0000256" key="4">
    <source>
        <dbReference type="ARBA" id="ARBA00022989"/>
    </source>
</evidence>
<gene>
    <name evidence="10" type="ORF">HDF16_004216</name>
</gene>
<dbReference type="PROSITE" id="PS00077">
    <property type="entry name" value="COX1_CUB"/>
    <property type="match status" value="1"/>
</dbReference>
<dbReference type="InterPro" id="IPR036927">
    <property type="entry name" value="Cyt_c_oxase-like_su1_sf"/>
</dbReference>
<feature type="transmembrane region" description="Helical" evidence="8">
    <location>
        <begin position="181"/>
        <end position="201"/>
    </location>
</feature>
<keyword evidence="2 6" id="KW-0679">Respiratory chain</keyword>
<feature type="transmembrane region" description="Helical" evidence="8">
    <location>
        <begin position="421"/>
        <end position="447"/>
    </location>
</feature>
<dbReference type="AlphaFoldDB" id="A0A7W7ZGH1"/>
<feature type="transmembrane region" description="Helical" evidence="8">
    <location>
        <begin position="294"/>
        <end position="313"/>
    </location>
</feature>
<evidence type="ECO:0000256" key="1">
    <source>
        <dbReference type="ARBA" id="ARBA00004141"/>
    </source>
</evidence>
<proteinExistence type="inferred from homology"/>
<keyword evidence="3 6" id="KW-0812">Transmembrane</keyword>
<dbReference type="Pfam" id="PF00115">
    <property type="entry name" value="COX1"/>
    <property type="match status" value="1"/>
</dbReference>
<reference evidence="10 11" key="1">
    <citation type="submission" date="2020-08" db="EMBL/GenBank/DDBJ databases">
        <title>Genomic Encyclopedia of Type Strains, Phase IV (KMG-V): Genome sequencing to study the core and pangenomes of soil and plant-associated prokaryotes.</title>
        <authorList>
            <person name="Whitman W."/>
        </authorList>
    </citation>
    <scope>NUCLEOTIDE SEQUENCE [LARGE SCALE GENOMIC DNA]</scope>
    <source>
        <strain evidence="10 11">M8UP14</strain>
    </source>
</reference>
<feature type="transmembrane region" description="Helical" evidence="8">
    <location>
        <begin position="520"/>
        <end position="540"/>
    </location>
</feature>
<feature type="transmembrane region" description="Helical" evidence="8">
    <location>
        <begin position="468"/>
        <end position="486"/>
    </location>
</feature>
<keyword evidence="5 8" id="KW-0472">Membrane</keyword>
<dbReference type="GO" id="GO:0020037">
    <property type="term" value="F:heme binding"/>
    <property type="evidence" value="ECO:0007669"/>
    <property type="project" value="InterPro"/>
</dbReference>
<dbReference type="InterPro" id="IPR023616">
    <property type="entry name" value="Cyt_c_oxase-like_su1_dom"/>
</dbReference>
<keyword evidence="11" id="KW-1185">Reference proteome</keyword>
<keyword evidence="6" id="KW-0408">Iron</keyword>
<evidence type="ECO:0000313" key="11">
    <source>
        <dbReference type="Proteomes" id="UP000540989"/>
    </source>
</evidence>
<comment type="similarity">
    <text evidence="6">Belongs to the heme-copper respiratory oxidase family.</text>
</comment>
<feature type="transmembrane region" description="Helical" evidence="8">
    <location>
        <begin position="387"/>
        <end position="409"/>
    </location>
</feature>
<evidence type="ECO:0000256" key="8">
    <source>
        <dbReference type="SAM" id="Phobius"/>
    </source>
</evidence>
<feature type="transmembrane region" description="Helical" evidence="8">
    <location>
        <begin position="350"/>
        <end position="375"/>
    </location>
</feature>
<dbReference type="GO" id="GO:0022904">
    <property type="term" value="P:respiratory electron transport chain"/>
    <property type="evidence" value="ECO:0007669"/>
    <property type="project" value="TreeGrafter"/>
</dbReference>
<feature type="domain" description="Cytochrome oxidase subunit I profile" evidence="9">
    <location>
        <begin position="29"/>
        <end position="560"/>
    </location>
</feature>
<feature type="transmembrane region" description="Helical" evidence="8">
    <location>
        <begin position="221"/>
        <end position="246"/>
    </location>
</feature>
<dbReference type="SUPFAM" id="SSF81442">
    <property type="entry name" value="Cytochrome c oxidase subunit I-like"/>
    <property type="match status" value="1"/>
</dbReference>
<comment type="caution">
    <text evidence="10">The sequence shown here is derived from an EMBL/GenBank/DDBJ whole genome shotgun (WGS) entry which is preliminary data.</text>
</comment>
<dbReference type="PANTHER" id="PTHR10422:SF18">
    <property type="entry name" value="CYTOCHROME C OXIDASE SUBUNIT 1"/>
    <property type="match status" value="1"/>
</dbReference>
<dbReference type="PRINTS" id="PR01165">
    <property type="entry name" value="CYCOXIDASEI"/>
</dbReference>
<dbReference type="EMBL" id="JACHIP010000006">
    <property type="protein sequence ID" value="MBB5059490.1"/>
    <property type="molecule type" value="Genomic_DNA"/>
</dbReference>
<keyword evidence="6" id="KW-0249">Electron transport</keyword>
<dbReference type="GO" id="GO:0016020">
    <property type="term" value="C:membrane"/>
    <property type="evidence" value="ECO:0007669"/>
    <property type="project" value="UniProtKB-SubCell"/>
</dbReference>
<dbReference type="Gene3D" id="1.20.210.10">
    <property type="entry name" value="Cytochrome c oxidase-like, subunit I domain"/>
    <property type="match status" value="1"/>
</dbReference>
<dbReference type="RefSeq" id="WP_348641371.1">
    <property type="nucleotide sequence ID" value="NZ_JACHIP010000006.1"/>
</dbReference>
<evidence type="ECO:0000259" key="9">
    <source>
        <dbReference type="PROSITE" id="PS50855"/>
    </source>
</evidence>
<evidence type="ECO:0000256" key="3">
    <source>
        <dbReference type="ARBA" id="ARBA00022692"/>
    </source>
</evidence>
<feature type="compositionally biased region" description="Polar residues" evidence="7">
    <location>
        <begin position="12"/>
        <end position="31"/>
    </location>
</feature>
<sequence>MAGFEAKRGGTVSANPTPNPAQSRSSATQKPRSLFSADHRTIGRQYLLLALVAVAVGTVLSLLMRLHLTWPDRVLPFHGPILPEDYLALVTFHGTLMVFFVLTTAPQNGFGNLILPSQIGARGMAFPRLNCASFWLTTLSMMVLLSATFAPGGGPISGWTAYPPLSAVASAGPGQGMGMDLWLASLTLFSLATTMASVNTLTTVVRMRCDGMTWNRLPLTVWGWFTAALLSLLAFSVLLAALVLLFCDRHAGTSFFVPMGDVVNGVLQDAKHGSGNGSPLLWLHLFWFFGHPEVYIAILPGMGLTSMVLANFARRRIFNYNLMIATTLLIGFLGILVWGHHMFVAGLNPFAGTAFSISTMAIAIPSSAKVLSWLATIWRSRPEYRTAMLFALGFVSLFVTGGLTGPILAQPILDQYLHNTFFVVAHFHLIMAMAGAFGLFSATYYWFPQITATAARPGRLMSEGLGRVHFWGTILGAYATFLPMHITGLEGEPRHYAQLTGIPGQAGHLMAKPMLMQTHITYGAIFLVLAQIPFLVNLVWSFRNGRLAGENPWAATTMEWKPGLFLADLADETSPEETISVYRGPCDYRDGNNPATFHPQWVSESVAE</sequence>
<dbReference type="PROSITE" id="PS50855">
    <property type="entry name" value="COX1"/>
    <property type="match status" value="1"/>
</dbReference>
<dbReference type="InterPro" id="IPR023615">
    <property type="entry name" value="Cyt_c_Oxase_su1_BS"/>
</dbReference>
<feature type="transmembrane region" description="Helical" evidence="8">
    <location>
        <begin position="320"/>
        <end position="338"/>
    </location>
</feature>
<dbReference type="GO" id="GO:0009060">
    <property type="term" value="P:aerobic respiration"/>
    <property type="evidence" value="ECO:0007669"/>
    <property type="project" value="InterPro"/>
</dbReference>
<keyword evidence="6" id="KW-0349">Heme</keyword>
<keyword evidence="4 8" id="KW-1133">Transmembrane helix</keyword>
<dbReference type="GO" id="GO:0015990">
    <property type="term" value="P:electron transport coupled proton transport"/>
    <property type="evidence" value="ECO:0007669"/>
    <property type="project" value="TreeGrafter"/>
</dbReference>
<evidence type="ECO:0000256" key="7">
    <source>
        <dbReference type="SAM" id="MobiDB-lite"/>
    </source>
</evidence>
<organism evidence="10 11">
    <name type="scientific">Granulicella aggregans</name>
    <dbReference type="NCBI Taxonomy" id="474949"/>
    <lineage>
        <taxon>Bacteria</taxon>
        <taxon>Pseudomonadati</taxon>
        <taxon>Acidobacteriota</taxon>
        <taxon>Terriglobia</taxon>
        <taxon>Terriglobales</taxon>
        <taxon>Acidobacteriaceae</taxon>
        <taxon>Granulicella</taxon>
    </lineage>
</organism>
<dbReference type="PANTHER" id="PTHR10422">
    <property type="entry name" value="CYTOCHROME C OXIDASE SUBUNIT 1"/>
    <property type="match status" value="1"/>
</dbReference>
<comment type="subcellular location">
    <subcellularLocation>
        <location evidence="1">Membrane</location>
        <topology evidence="1">Multi-pass membrane protein</topology>
    </subcellularLocation>
</comment>
<feature type="transmembrane region" description="Helical" evidence="8">
    <location>
        <begin position="46"/>
        <end position="66"/>
    </location>
</feature>
<accession>A0A7W7ZGH1</accession>
<keyword evidence="6" id="KW-0813">Transport</keyword>
<feature type="transmembrane region" description="Helical" evidence="8">
    <location>
        <begin position="86"/>
        <end position="105"/>
    </location>
</feature>
<dbReference type="InterPro" id="IPR000883">
    <property type="entry name" value="Cyt_C_Oxase_1"/>
</dbReference>
<dbReference type="Proteomes" id="UP000540989">
    <property type="component" value="Unassembled WGS sequence"/>
</dbReference>
<feature type="region of interest" description="Disordered" evidence="7">
    <location>
        <begin position="1"/>
        <end position="32"/>
    </location>
</feature>
<evidence type="ECO:0000313" key="10">
    <source>
        <dbReference type="EMBL" id="MBB5059490.1"/>
    </source>
</evidence>
<protein>
    <submittedName>
        <fullName evidence="10">Cytochrome c oxidase subunit 1</fullName>
    </submittedName>
</protein>
<evidence type="ECO:0000256" key="2">
    <source>
        <dbReference type="ARBA" id="ARBA00022660"/>
    </source>
</evidence>
<evidence type="ECO:0000256" key="6">
    <source>
        <dbReference type="RuleBase" id="RU000370"/>
    </source>
</evidence>
<dbReference type="GO" id="GO:0004129">
    <property type="term" value="F:cytochrome-c oxidase activity"/>
    <property type="evidence" value="ECO:0007669"/>
    <property type="project" value="InterPro"/>
</dbReference>